<comment type="function">
    <text evidence="6 7">Catalyzes a reversible aldol reaction between acetaldehyde and D-glyceraldehyde 3-phosphate to generate 2-deoxy-D-ribose 5-phosphate.</text>
</comment>
<reference evidence="9" key="1">
    <citation type="submission" date="2016-11" db="EMBL/GenBank/DDBJ databases">
        <authorList>
            <person name="Varghese N."/>
            <person name="Submissions S."/>
        </authorList>
    </citation>
    <scope>NUCLEOTIDE SEQUENCE [LARGE SCALE GENOMIC DNA]</scope>
    <source>
        <strain evidence="9">DSM 10124</strain>
    </source>
</reference>
<keyword evidence="3 7" id="KW-0456">Lyase</keyword>
<evidence type="ECO:0000256" key="7">
    <source>
        <dbReference type="HAMAP-Rule" id="MF_00114"/>
    </source>
</evidence>
<comment type="pathway">
    <text evidence="7">Carbohydrate degradation; 2-deoxy-D-ribose 1-phosphate degradation; D-glyceraldehyde 3-phosphate and acetaldehyde from 2-deoxy-alpha-D-ribose 1-phosphate: step 2/2.</text>
</comment>
<evidence type="ECO:0000256" key="4">
    <source>
        <dbReference type="ARBA" id="ARBA00023270"/>
    </source>
</evidence>
<dbReference type="FunFam" id="3.20.20.70:FF:000044">
    <property type="entry name" value="Deoxyribose-phosphate aldolase"/>
    <property type="match status" value="1"/>
</dbReference>
<dbReference type="Gene3D" id="3.20.20.70">
    <property type="entry name" value="Aldolase class I"/>
    <property type="match status" value="1"/>
</dbReference>
<comment type="similarity">
    <text evidence="1 7">Belongs to the DeoC/FbaB aldolase family. DeoC type 1 subfamily.</text>
</comment>
<gene>
    <name evidence="7" type="primary">deoC</name>
    <name evidence="8" type="ORF">SAMN02746091_00375</name>
</gene>
<keyword evidence="9" id="KW-1185">Reference proteome</keyword>
<dbReference type="SMART" id="SM01133">
    <property type="entry name" value="DeoC"/>
    <property type="match status" value="1"/>
</dbReference>
<evidence type="ECO:0000256" key="1">
    <source>
        <dbReference type="ARBA" id="ARBA00010936"/>
    </source>
</evidence>
<dbReference type="Proteomes" id="UP000184423">
    <property type="component" value="Unassembled WGS sequence"/>
</dbReference>
<dbReference type="InterPro" id="IPR011343">
    <property type="entry name" value="DeoC"/>
</dbReference>
<dbReference type="NCBIfam" id="TIGR00126">
    <property type="entry name" value="deoC"/>
    <property type="match status" value="1"/>
</dbReference>
<dbReference type="PIRSF" id="PIRSF001357">
    <property type="entry name" value="DeoC"/>
    <property type="match status" value="1"/>
</dbReference>
<dbReference type="EMBL" id="FQVG01000004">
    <property type="protein sequence ID" value="SHE43272.1"/>
    <property type="molecule type" value="Genomic_DNA"/>
</dbReference>
<evidence type="ECO:0000256" key="3">
    <source>
        <dbReference type="ARBA" id="ARBA00023239"/>
    </source>
</evidence>
<sequence length="225" mass="24262">MITKEYVASIIDHTILKAETTPEDVKKVCSEAKENNFASVCINPCYVKLAAEELKGTNVKVCTVIGFPLGANSSDVKAFETKKAIEDGAQEVDMVINIGMLKAKEYEYVKKDIEAVVNAAKGKALVKVIIETCLLTDEEKEIACKLSVEAGADFVKTSTGFSKWGAKEEDVRLMRRVVGSDKGVKASGGVHSFEDAVRMIEAGANRIGASSSLKIIGKSSEEKAY</sequence>
<dbReference type="Pfam" id="PF01791">
    <property type="entry name" value="DeoC"/>
    <property type="match status" value="1"/>
</dbReference>
<feature type="active site" description="Proton donor/acceptor" evidence="7">
    <location>
        <position position="93"/>
    </location>
</feature>
<comment type="catalytic activity">
    <reaction evidence="5 7">
        <text>2-deoxy-D-ribose 5-phosphate = D-glyceraldehyde 3-phosphate + acetaldehyde</text>
        <dbReference type="Rhea" id="RHEA:12821"/>
        <dbReference type="ChEBI" id="CHEBI:15343"/>
        <dbReference type="ChEBI" id="CHEBI:59776"/>
        <dbReference type="ChEBI" id="CHEBI:62877"/>
        <dbReference type="EC" id="4.1.2.4"/>
    </reaction>
</comment>
<dbReference type="GO" id="GO:0006018">
    <property type="term" value="P:2-deoxyribose 1-phosphate catabolic process"/>
    <property type="evidence" value="ECO:0007669"/>
    <property type="project" value="UniProtKB-UniRule"/>
</dbReference>
<dbReference type="RefSeq" id="WP_073247743.1">
    <property type="nucleotide sequence ID" value="NZ_FQVG01000004.1"/>
</dbReference>
<evidence type="ECO:0000256" key="5">
    <source>
        <dbReference type="ARBA" id="ARBA00048791"/>
    </source>
</evidence>
<dbReference type="SUPFAM" id="SSF51569">
    <property type="entry name" value="Aldolase"/>
    <property type="match status" value="1"/>
</dbReference>
<accession>A0A1M4TFI9</accession>
<dbReference type="GO" id="GO:0005737">
    <property type="term" value="C:cytoplasm"/>
    <property type="evidence" value="ECO:0007669"/>
    <property type="project" value="UniProtKB-SubCell"/>
</dbReference>
<protein>
    <recommendedName>
        <fullName evidence="7">Deoxyribose-phosphate aldolase</fullName>
        <shortName evidence="7">DERA</shortName>
        <ecNumber evidence="7">4.1.2.4</ecNumber>
    </recommendedName>
    <alternativeName>
        <fullName evidence="7">2-deoxy-D-ribose 5-phosphate aldolase</fullName>
    </alternativeName>
    <alternativeName>
        <fullName evidence="7">Phosphodeoxyriboaldolase</fullName>
        <shortName evidence="7">Deoxyriboaldolase</shortName>
    </alternativeName>
</protein>
<evidence type="ECO:0000313" key="9">
    <source>
        <dbReference type="Proteomes" id="UP000184423"/>
    </source>
</evidence>
<dbReference type="EC" id="4.1.2.4" evidence="7"/>
<dbReference type="GO" id="GO:0004139">
    <property type="term" value="F:deoxyribose-phosphate aldolase activity"/>
    <property type="evidence" value="ECO:0007669"/>
    <property type="project" value="UniProtKB-UniRule"/>
</dbReference>
<dbReference type="CDD" id="cd00959">
    <property type="entry name" value="DeoC"/>
    <property type="match status" value="1"/>
</dbReference>
<dbReference type="InterPro" id="IPR013785">
    <property type="entry name" value="Aldolase_TIM"/>
</dbReference>
<dbReference type="HAMAP" id="MF_00114">
    <property type="entry name" value="DeoC_type1"/>
    <property type="match status" value="1"/>
</dbReference>
<name>A0A1M4TFI9_9CLOT</name>
<dbReference type="UniPathway" id="UPA00002">
    <property type="reaction ID" value="UER00468"/>
</dbReference>
<evidence type="ECO:0000313" key="8">
    <source>
        <dbReference type="EMBL" id="SHE43272.1"/>
    </source>
</evidence>
<organism evidence="8 9">
    <name type="scientific">Caloramator proteoclasticus DSM 10124</name>
    <dbReference type="NCBI Taxonomy" id="1121262"/>
    <lineage>
        <taxon>Bacteria</taxon>
        <taxon>Bacillati</taxon>
        <taxon>Bacillota</taxon>
        <taxon>Clostridia</taxon>
        <taxon>Eubacteriales</taxon>
        <taxon>Clostridiaceae</taxon>
        <taxon>Caloramator</taxon>
    </lineage>
</organism>
<dbReference type="PANTHER" id="PTHR10889">
    <property type="entry name" value="DEOXYRIBOSE-PHOSPHATE ALDOLASE"/>
    <property type="match status" value="1"/>
</dbReference>
<dbReference type="GO" id="GO:0016052">
    <property type="term" value="P:carbohydrate catabolic process"/>
    <property type="evidence" value="ECO:0007669"/>
    <property type="project" value="TreeGrafter"/>
</dbReference>
<dbReference type="PANTHER" id="PTHR10889:SF1">
    <property type="entry name" value="DEOXYRIBOSE-PHOSPHATE ALDOLASE"/>
    <property type="match status" value="1"/>
</dbReference>
<comment type="subcellular location">
    <subcellularLocation>
        <location evidence="7">Cytoplasm</location>
    </subcellularLocation>
</comment>
<dbReference type="GO" id="GO:0009264">
    <property type="term" value="P:deoxyribonucleotide catabolic process"/>
    <property type="evidence" value="ECO:0007669"/>
    <property type="project" value="UniProtKB-UniRule"/>
</dbReference>
<feature type="active site" description="Proton donor/acceptor" evidence="7">
    <location>
        <position position="185"/>
    </location>
</feature>
<dbReference type="InterPro" id="IPR028581">
    <property type="entry name" value="DeoC_typeI"/>
</dbReference>
<dbReference type="InterPro" id="IPR002915">
    <property type="entry name" value="DeoC/FbaB/LacD_aldolase"/>
</dbReference>
<evidence type="ECO:0000256" key="6">
    <source>
        <dbReference type="ARBA" id="ARBA00056337"/>
    </source>
</evidence>
<keyword evidence="2 7" id="KW-0963">Cytoplasm</keyword>
<keyword evidence="4 7" id="KW-0704">Schiff base</keyword>
<evidence type="ECO:0000256" key="2">
    <source>
        <dbReference type="ARBA" id="ARBA00022490"/>
    </source>
</evidence>
<feature type="active site" description="Schiff-base intermediate with acetaldehyde" evidence="7">
    <location>
        <position position="156"/>
    </location>
</feature>
<proteinExistence type="inferred from homology"/>
<dbReference type="AlphaFoldDB" id="A0A1M4TFI9"/>